<comment type="caution">
    <text evidence="1">The sequence shown here is derived from an EMBL/GenBank/DDBJ whole genome shotgun (WGS) entry which is preliminary data.</text>
</comment>
<reference evidence="1" key="1">
    <citation type="journal article" date="2021" name="Mol. Ecol. Resour.">
        <title>Apolygus lucorum genome provides insights into omnivorousness and mesophyll feeding.</title>
        <authorList>
            <person name="Liu Y."/>
            <person name="Liu H."/>
            <person name="Wang H."/>
            <person name="Huang T."/>
            <person name="Liu B."/>
            <person name="Yang B."/>
            <person name="Yin L."/>
            <person name="Li B."/>
            <person name="Zhang Y."/>
            <person name="Zhang S."/>
            <person name="Jiang F."/>
            <person name="Zhang X."/>
            <person name="Ren Y."/>
            <person name="Wang B."/>
            <person name="Wang S."/>
            <person name="Lu Y."/>
            <person name="Wu K."/>
            <person name="Fan W."/>
            <person name="Wang G."/>
        </authorList>
    </citation>
    <scope>NUCLEOTIDE SEQUENCE</scope>
    <source>
        <strain evidence="1">12Hb</strain>
    </source>
</reference>
<gene>
    <name evidence="1" type="ORF">GE061_009373</name>
</gene>
<dbReference type="AlphaFoldDB" id="A0A8S9XZZ5"/>
<accession>A0A8S9XZZ5</accession>
<protein>
    <submittedName>
        <fullName evidence="1">Uncharacterized protein</fullName>
    </submittedName>
</protein>
<dbReference type="Proteomes" id="UP000466442">
    <property type="component" value="Unassembled WGS sequence"/>
</dbReference>
<dbReference type="EMBL" id="WIXP02000002">
    <property type="protein sequence ID" value="KAF6214630.1"/>
    <property type="molecule type" value="Genomic_DNA"/>
</dbReference>
<name>A0A8S9XZZ5_APOLU</name>
<keyword evidence="2" id="KW-1185">Reference proteome</keyword>
<evidence type="ECO:0000313" key="1">
    <source>
        <dbReference type="EMBL" id="KAF6214630.1"/>
    </source>
</evidence>
<proteinExistence type="predicted"/>
<evidence type="ECO:0000313" key="2">
    <source>
        <dbReference type="Proteomes" id="UP000466442"/>
    </source>
</evidence>
<sequence>MKGYEITVMEIYSLPLPSKTYFKTICEAFRETLNEEVLPGIFFAIKLWALERIWYWFKFQLDFHRVRRYIGHLRISVQEKKTKARARVKLERETQEQVDVEVGNAFHNQILEAAHDEAHVMMNQATAEEMAIVALSKAARKVNFHHLMVANSVDPNFEVGVLSSLGDTVEFLDRIASAHEVTAFLTATVYMILIVRF</sequence>
<organism evidence="1 2">
    <name type="scientific">Apolygus lucorum</name>
    <name type="common">Small green plant bug</name>
    <name type="synonym">Lygocoris lucorum</name>
    <dbReference type="NCBI Taxonomy" id="248454"/>
    <lineage>
        <taxon>Eukaryota</taxon>
        <taxon>Metazoa</taxon>
        <taxon>Ecdysozoa</taxon>
        <taxon>Arthropoda</taxon>
        <taxon>Hexapoda</taxon>
        <taxon>Insecta</taxon>
        <taxon>Pterygota</taxon>
        <taxon>Neoptera</taxon>
        <taxon>Paraneoptera</taxon>
        <taxon>Hemiptera</taxon>
        <taxon>Heteroptera</taxon>
        <taxon>Panheteroptera</taxon>
        <taxon>Cimicomorpha</taxon>
        <taxon>Miridae</taxon>
        <taxon>Mirini</taxon>
        <taxon>Apolygus</taxon>
    </lineage>
</organism>